<organism evidence="2 3">
    <name type="scientific">Streptococcus mitis</name>
    <dbReference type="NCBI Taxonomy" id="28037"/>
    <lineage>
        <taxon>Bacteria</taxon>
        <taxon>Bacillati</taxon>
        <taxon>Bacillota</taxon>
        <taxon>Bacilli</taxon>
        <taxon>Lactobacillales</taxon>
        <taxon>Streptococcaceae</taxon>
        <taxon>Streptococcus</taxon>
        <taxon>Streptococcus mitis group</taxon>
    </lineage>
</organism>
<proteinExistence type="predicted"/>
<dbReference type="AlphaFoldDB" id="A0A428E419"/>
<comment type="caution">
    <text evidence="2">The sequence shown here is derived from an EMBL/GenBank/DDBJ whole genome shotgun (WGS) entry which is preliminary data.</text>
</comment>
<feature type="transmembrane region" description="Helical" evidence="1">
    <location>
        <begin position="7"/>
        <end position="30"/>
    </location>
</feature>
<name>A0A428E419_STRMT</name>
<reference evidence="2 3" key="1">
    <citation type="submission" date="2018-11" db="EMBL/GenBank/DDBJ databases">
        <title>Species Designations Belie Phenotypic and Genotypic Heterogeneity in Oral Streptococci.</title>
        <authorList>
            <person name="Velsko I."/>
        </authorList>
    </citation>
    <scope>NUCLEOTIDE SEQUENCE [LARGE SCALE GENOMIC DNA]</scope>
    <source>
        <strain evidence="2 3">BCC07</strain>
    </source>
</reference>
<sequence>MYQVFRSLSLLFMGLTSAIFVMAVVFEILVMTTTTNLEPLYMKFFISSPVLFSLTGFALSMFIFYSFGILEKIKIKVKALDNIYNGKAQYKEYLINQKKGEK</sequence>
<dbReference type="EMBL" id="RJOG01000055">
    <property type="protein sequence ID" value="RSJ04661.1"/>
    <property type="molecule type" value="Genomic_DNA"/>
</dbReference>
<accession>A0A428E419</accession>
<feature type="transmembrane region" description="Helical" evidence="1">
    <location>
        <begin position="50"/>
        <end position="70"/>
    </location>
</feature>
<evidence type="ECO:0000313" key="2">
    <source>
        <dbReference type="EMBL" id="RSJ04661.1"/>
    </source>
</evidence>
<protein>
    <submittedName>
        <fullName evidence="2">Uncharacterized protein</fullName>
    </submittedName>
</protein>
<dbReference type="Proteomes" id="UP000273244">
    <property type="component" value="Unassembled WGS sequence"/>
</dbReference>
<evidence type="ECO:0000313" key="3">
    <source>
        <dbReference type="Proteomes" id="UP000273244"/>
    </source>
</evidence>
<dbReference type="RefSeq" id="WP_125456859.1">
    <property type="nucleotide sequence ID" value="NZ_RJOG01000055.1"/>
</dbReference>
<keyword evidence="1" id="KW-0472">Membrane</keyword>
<gene>
    <name evidence="2" type="ORF">D8837_08670</name>
</gene>
<keyword evidence="1" id="KW-1133">Transmembrane helix</keyword>
<keyword evidence="1" id="KW-0812">Transmembrane</keyword>
<evidence type="ECO:0000256" key="1">
    <source>
        <dbReference type="SAM" id="Phobius"/>
    </source>
</evidence>